<evidence type="ECO:0000313" key="1">
    <source>
        <dbReference type="EMBL" id="GAI88031.1"/>
    </source>
</evidence>
<comment type="caution">
    <text evidence="1">The sequence shown here is derived from an EMBL/GenBank/DDBJ whole genome shotgun (WGS) entry which is preliminary data.</text>
</comment>
<reference evidence="1" key="1">
    <citation type="journal article" date="2014" name="Front. Microbiol.">
        <title>High frequency of phylogenetically diverse reductive dehalogenase-homologous genes in deep subseafloor sedimentary metagenomes.</title>
        <authorList>
            <person name="Kawai M."/>
            <person name="Futagami T."/>
            <person name="Toyoda A."/>
            <person name="Takaki Y."/>
            <person name="Nishi S."/>
            <person name="Hori S."/>
            <person name="Arai W."/>
            <person name="Tsubouchi T."/>
            <person name="Morono Y."/>
            <person name="Uchiyama I."/>
            <person name="Ito T."/>
            <person name="Fujiyama A."/>
            <person name="Inagaki F."/>
            <person name="Takami H."/>
        </authorList>
    </citation>
    <scope>NUCLEOTIDE SEQUENCE</scope>
    <source>
        <strain evidence="1">Expedition CK06-06</strain>
    </source>
</reference>
<proteinExistence type="predicted"/>
<dbReference type="AlphaFoldDB" id="X1T9H7"/>
<feature type="non-terminal residue" evidence="1">
    <location>
        <position position="1"/>
    </location>
</feature>
<sequence>PGTTGTHKMFNKIPNRPAKVLLKIEPFLNAIKPDGEFMYTGSI</sequence>
<name>X1T9H7_9ZZZZ</name>
<organism evidence="1">
    <name type="scientific">marine sediment metagenome</name>
    <dbReference type="NCBI Taxonomy" id="412755"/>
    <lineage>
        <taxon>unclassified sequences</taxon>
        <taxon>metagenomes</taxon>
        <taxon>ecological metagenomes</taxon>
    </lineage>
</organism>
<dbReference type="EMBL" id="BARW01023856">
    <property type="protein sequence ID" value="GAI88031.1"/>
    <property type="molecule type" value="Genomic_DNA"/>
</dbReference>
<protein>
    <submittedName>
        <fullName evidence="1">Uncharacterized protein</fullName>
    </submittedName>
</protein>
<accession>X1T9H7</accession>
<gene>
    <name evidence="1" type="ORF">S12H4_39469</name>
</gene>